<proteinExistence type="inferred from homology"/>
<dbReference type="Proteomes" id="UP000502035">
    <property type="component" value="Chromosome"/>
</dbReference>
<dbReference type="KEGG" id="npi:G7071_09155"/>
<dbReference type="RefSeq" id="WP_166317696.1">
    <property type="nucleotide sequence ID" value="NZ_CP049866.1"/>
</dbReference>
<dbReference type="Pfam" id="PF03816">
    <property type="entry name" value="LytR_cpsA_psr"/>
    <property type="match status" value="1"/>
</dbReference>
<sequence>MPRFRFGIIKLVLLAWVVFMVAVPLWAWSKVDKVDAMPPGERPGDQPGNTYLIVGSDSRDDLSQAERKQLGTGGAVGQRTDTIMLLHTGSGPNLLMSIPRDSIVEIPEHGTTKVNAAYAFGGAKLLIKTLENETGIRIDDYIEVGFGGFVGMVDAVGGVEICPKAAMEDPLANLDVPKGCQEADGQTALGYARSRKTYSQLGDIDRARAQREVVSAIGSKALSPWTFVNPVRYFRLSSSSAESFSVSEGTSPISLGRFAFAMTRVDGENGLTCGVPIRDTAVNWDEERSEALFALIRDDDTASIPDRLCTPSGLPK</sequence>
<dbReference type="NCBIfam" id="TIGR00350">
    <property type="entry name" value="lytR_cpsA_psr"/>
    <property type="match status" value="1"/>
</dbReference>
<accession>A0A6G7YFK2</accession>
<comment type="similarity">
    <text evidence="1">Belongs to the LytR/CpsA/Psr (LCP) family.</text>
</comment>
<dbReference type="Gene3D" id="3.40.630.190">
    <property type="entry name" value="LCP protein"/>
    <property type="match status" value="1"/>
</dbReference>
<evidence type="ECO:0000256" key="1">
    <source>
        <dbReference type="ARBA" id="ARBA00006068"/>
    </source>
</evidence>
<evidence type="ECO:0000313" key="3">
    <source>
        <dbReference type="EMBL" id="QIK75585.1"/>
    </source>
</evidence>
<dbReference type="PANTHER" id="PTHR33392">
    <property type="entry name" value="POLYISOPRENYL-TEICHOIC ACID--PEPTIDOGLYCAN TEICHOIC ACID TRANSFERASE TAGU"/>
    <property type="match status" value="1"/>
</dbReference>
<dbReference type="InterPro" id="IPR004474">
    <property type="entry name" value="LytR_CpsA_psr"/>
</dbReference>
<organism evidence="3 4">
    <name type="scientific">Nocardioides piscis</name>
    <dbReference type="NCBI Taxonomy" id="2714938"/>
    <lineage>
        <taxon>Bacteria</taxon>
        <taxon>Bacillati</taxon>
        <taxon>Actinomycetota</taxon>
        <taxon>Actinomycetes</taxon>
        <taxon>Propionibacteriales</taxon>
        <taxon>Nocardioidaceae</taxon>
        <taxon>Nocardioides</taxon>
    </lineage>
</organism>
<name>A0A6G7YFK2_9ACTN</name>
<feature type="domain" description="Cell envelope-related transcriptional attenuator" evidence="2">
    <location>
        <begin position="79"/>
        <end position="221"/>
    </location>
</feature>
<gene>
    <name evidence="3" type="ORF">G7071_09155</name>
</gene>
<reference evidence="3 4" key="1">
    <citation type="submission" date="2020-03" db="EMBL/GenBank/DDBJ databases">
        <title>Nocardioides sp. nov., isolated from fish.</title>
        <authorList>
            <person name="Hyun D.-W."/>
            <person name="Bae J.-W."/>
        </authorList>
    </citation>
    <scope>NUCLEOTIDE SEQUENCE [LARGE SCALE GENOMIC DNA]</scope>
    <source>
        <strain evidence="3 4">HDW12A</strain>
    </source>
</reference>
<dbReference type="PANTHER" id="PTHR33392:SF6">
    <property type="entry name" value="POLYISOPRENYL-TEICHOIC ACID--PEPTIDOGLYCAN TEICHOIC ACID TRANSFERASE TAGU"/>
    <property type="match status" value="1"/>
</dbReference>
<dbReference type="EMBL" id="CP049866">
    <property type="protein sequence ID" value="QIK75585.1"/>
    <property type="molecule type" value="Genomic_DNA"/>
</dbReference>
<dbReference type="InterPro" id="IPR050922">
    <property type="entry name" value="LytR/CpsA/Psr_CW_biosynth"/>
</dbReference>
<evidence type="ECO:0000259" key="2">
    <source>
        <dbReference type="Pfam" id="PF03816"/>
    </source>
</evidence>
<protein>
    <submittedName>
        <fullName evidence="3">LCP family protein</fullName>
    </submittedName>
</protein>
<keyword evidence="4" id="KW-1185">Reference proteome</keyword>
<dbReference type="AlphaFoldDB" id="A0A6G7YFK2"/>
<evidence type="ECO:0000313" key="4">
    <source>
        <dbReference type="Proteomes" id="UP000502035"/>
    </source>
</evidence>